<dbReference type="PROSITE" id="PS50146">
    <property type="entry name" value="DAGK"/>
    <property type="match status" value="1"/>
</dbReference>
<gene>
    <name evidence="13" type="ORF">WG950_09185</name>
</gene>
<dbReference type="GO" id="GO:0016301">
    <property type="term" value="F:kinase activity"/>
    <property type="evidence" value="ECO:0007669"/>
    <property type="project" value="UniProtKB-KW"/>
</dbReference>
<keyword evidence="6 13" id="KW-0418">Kinase</keyword>
<dbReference type="SUPFAM" id="SSF111331">
    <property type="entry name" value="NAD kinase/diacylglycerol kinase-like"/>
    <property type="match status" value="1"/>
</dbReference>
<dbReference type="InterPro" id="IPR050187">
    <property type="entry name" value="Lipid_Phosphate_FormReg"/>
</dbReference>
<evidence type="ECO:0000256" key="9">
    <source>
        <dbReference type="ARBA" id="ARBA00023098"/>
    </source>
</evidence>
<dbReference type="Proteomes" id="UP001491088">
    <property type="component" value="Chromosome"/>
</dbReference>
<keyword evidence="14" id="KW-1185">Reference proteome</keyword>
<evidence type="ECO:0000259" key="12">
    <source>
        <dbReference type="PROSITE" id="PS50146"/>
    </source>
</evidence>
<keyword evidence="9" id="KW-0443">Lipid metabolism</keyword>
<dbReference type="NCBIfam" id="TIGR00147">
    <property type="entry name" value="YegS/Rv2252/BmrU family lipid kinase"/>
    <property type="match status" value="1"/>
</dbReference>
<reference evidence="13 14" key="1">
    <citation type="submission" date="2024-03" db="EMBL/GenBank/DDBJ databases">
        <authorList>
            <person name="Cao K."/>
        </authorList>
    </citation>
    <scope>NUCLEOTIDE SEQUENCE [LARGE SCALE GENOMIC DNA]</scope>
    <source>
        <strain evidence="13 14">MCCC 1K00696</strain>
    </source>
</reference>
<organism evidence="13 14">
    <name type="scientific">Polaribacter marinaquae</name>
    <dbReference type="NCBI Taxonomy" id="1642819"/>
    <lineage>
        <taxon>Bacteria</taxon>
        <taxon>Pseudomonadati</taxon>
        <taxon>Bacteroidota</taxon>
        <taxon>Flavobacteriia</taxon>
        <taxon>Flavobacteriales</taxon>
        <taxon>Flavobacteriaceae</taxon>
    </lineage>
</organism>
<dbReference type="PANTHER" id="PTHR12358:SF106">
    <property type="entry name" value="LIPID KINASE YEGS"/>
    <property type="match status" value="1"/>
</dbReference>
<name>A0ABZ2TNQ0_9FLAO</name>
<dbReference type="SMART" id="SM00046">
    <property type="entry name" value="DAGKc"/>
    <property type="match status" value="1"/>
</dbReference>
<evidence type="ECO:0000256" key="2">
    <source>
        <dbReference type="ARBA" id="ARBA00022516"/>
    </source>
</evidence>
<evidence type="ECO:0000256" key="6">
    <source>
        <dbReference type="ARBA" id="ARBA00022777"/>
    </source>
</evidence>
<evidence type="ECO:0000256" key="11">
    <source>
        <dbReference type="ARBA" id="ARBA00023264"/>
    </source>
</evidence>
<accession>A0ABZ2TNQ0</accession>
<dbReference type="Pfam" id="PF00781">
    <property type="entry name" value="DAGK_cat"/>
    <property type="match status" value="1"/>
</dbReference>
<keyword evidence="3" id="KW-0808">Transferase</keyword>
<dbReference type="Gene3D" id="3.40.50.10330">
    <property type="entry name" value="Probable inorganic polyphosphate/atp-NAD kinase, domain 1"/>
    <property type="match status" value="1"/>
</dbReference>
<keyword evidence="7" id="KW-0067">ATP-binding</keyword>
<keyword evidence="4" id="KW-0479">Metal-binding</keyword>
<dbReference type="InterPro" id="IPR017438">
    <property type="entry name" value="ATP-NAD_kinase_N"/>
</dbReference>
<dbReference type="PANTHER" id="PTHR12358">
    <property type="entry name" value="SPHINGOSINE KINASE"/>
    <property type="match status" value="1"/>
</dbReference>
<dbReference type="InterPro" id="IPR016064">
    <property type="entry name" value="NAD/diacylglycerol_kinase_sf"/>
</dbReference>
<sequence>MSTIDKINTNSWFIIANPASGNKNFSKIWKKIEQLLKNKNLDYSFAFTQFSKHEIDLVQNAIKKGYRNIISVGGDGTLNNVVNGVMLQRYVKTSNITIGVLPLGTGNDWIKTYKQTNSIEKALEIISKKTTILQDIGVITTDKNTIYYNNVAGIGYDGYIVNKLKYLKKFGALSYLLAGIYGLIFYKKSAYKILINNKELKEKCLMVVCGICKYSGGGMQFTKDVNTTDGLLDITIAKNLNFLDLIINLPKLYSGAIVNHKKVNTYKTLKITVTPINAKPFIQADGELITSGKLQISIIPKAINFVIN</sequence>
<evidence type="ECO:0000313" key="13">
    <source>
        <dbReference type="EMBL" id="WYW54700.1"/>
    </source>
</evidence>
<keyword evidence="5" id="KW-0547">Nucleotide-binding</keyword>
<keyword evidence="8" id="KW-0460">Magnesium</keyword>
<evidence type="ECO:0000256" key="4">
    <source>
        <dbReference type="ARBA" id="ARBA00022723"/>
    </source>
</evidence>
<protein>
    <submittedName>
        <fullName evidence="13">Diacylglycerol kinase family protein</fullName>
    </submittedName>
</protein>
<evidence type="ECO:0000256" key="1">
    <source>
        <dbReference type="ARBA" id="ARBA00001946"/>
    </source>
</evidence>
<keyword evidence="10" id="KW-0594">Phospholipid biosynthesis</keyword>
<dbReference type="RefSeq" id="WP_340931842.1">
    <property type="nucleotide sequence ID" value="NZ_CP150496.1"/>
</dbReference>
<evidence type="ECO:0000256" key="10">
    <source>
        <dbReference type="ARBA" id="ARBA00023209"/>
    </source>
</evidence>
<dbReference type="Gene3D" id="2.60.200.40">
    <property type="match status" value="1"/>
</dbReference>
<comment type="cofactor">
    <cofactor evidence="1">
        <name>Mg(2+)</name>
        <dbReference type="ChEBI" id="CHEBI:18420"/>
    </cofactor>
</comment>
<proteinExistence type="predicted"/>
<evidence type="ECO:0000256" key="7">
    <source>
        <dbReference type="ARBA" id="ARBA00022840"/>
    </source>
</evidence>
<dbReference type="Pfam" id="PF19279">
    <property type="entry name" value="YegS_C"/>
    <property type="match status" value="1"/>
</dbReference>
<keyword evidence="2" id="KW-0444">Lipid biosynthesis</keyword>
<dbReference type="InterPro" id="IPR005218">
    <property type="entry name" value="Diacylglycerol/lipid_kinase"/>
</dbReference>
<evidence type="ECO:0000256" key="3">
    <source>
        <dbReference type="ARBA" id="ARBA00022679"/>
    </source>
</evidence>
<dbReference type="EMBL" id="CP150496">
    <property type="protein sequence ID" value="WYW54700.1"/>
    <property type="molecule type" value="Genomic_DNA"/>
</dbReference>
<feature type="domain" description="DAGKc" evidence="12">
    <location>
        <begin position="7"/>
        <end position="143"/>
    </location>
</feature>
<evidence type="ECO:0000256" key="8">
    <source>
        <dbReference type="ARBA" id="ARBA00022842"/>
    </source>
</evidence>
<evidence type="ECO:0000313" key="14">
    <source>
        <dbReference type="Proteomes" id="UP001491088"/>
    </source>
</evidence>
<evidence type="ECO:0000256" key="5">
    <source>
        <dbReference type="ARBA" id="ARBA00022741"/>
    </source>
</evidence>
<dbReference type="InterPro" id="IPR001206">
    <property type="entry name" value="Diacylglycerol_kinase_cat_dom"/>
</dbReference>
<dbReference type="InterPro" id="IPR045540">
    <property type="entry name" value="YegS/DAGK_C"/>
</dbReference>
<keyword evidence="11" id="KW-1208">Phospholipid metabolism</keyword>